<evidence type="ECO:0000256" key="1">
    <source>
        <dbReference type="ARBA" id="ARBA00022670"/>
    </source>
</evidence>
<gene>
    <name evidence="4" type="ORF">ACFP2T_32900</name>
</gene>
<feature type="domain" description="P/Homo B" evidence="3">
    <location>
        <begin position="6"/>
        <end position="122"/>
    </location>
</feature>
<organism evidence="4 5">
    <name type="scientific">Plantactinospora solaniradicis</name>
    <dbReference type="NCBI Taxonomy" id="1723736"/>
    <lineage>
        <taxon>Bacteria</taxon>
        <taxon>Bacillati</taxon>
        <taxon>Actinomycetota</taxon>
        <taxon>Actinomycetes</taxon>
        <taxon>Micromonosporales</taxon>
        <taxon>Micromonosporaceae</taxon>
        <taxon>Plantactinospora</taxon>
    </lineage>
</organism>
<accession>A0ABW1KJL2</accession>
<proteinExistence type="predicted"/>
<name>A0ABW1KJL2_9ACTN</name>
<dbReference type="InterPro" id="IPR008979">
    <property type="entry name" value="Galactose-bd-like_sf"/>
</dbReference>
<dbReference type="Pfam" id="PF01483">
    <property type="entry name" value="P_proprotein"/>
    <property type="match status" value="1"/>
</dbReference>
<dbReference type="InterPro" id="IPR002884">
    <property type="entry name" value="P_dom"/>
</dbReference>
<dbReference type="EMBL" id="JBHSPR010000037">
    <property type="protein sequence ID" value="MFC6020958.1"/>
    <property type="molecule type" value="Genomic_DNA"/>
</dbReference>
<evidence type="ECO:0000313" key="5">
    <source>
        <dbReference type="Proteomes" id="UP001596203"/>
    </source>
</evidence>
<sequence>MNLGGNGPAFCSGGNGTDLAIPDPGTAQSTIAPAGCSGVAARTSEVAVTIPHAYVGDLVLRLVAPDGSSYLLRDRAGGFEGVIDQVFVVNLSRESRTGTWRLRVQDTVAGATGYLDAWSLTL</sequence>
<comment type="caution">
    <text evidence="4">The sequence shown here is derived from an EMBL/GenBank/DDBJ whole genome shotgun (WGS) entry which is preliminary data.</text>
</comment>
<protein>
    <submittedName>
        <fullName evidence="4">Proprotein convertase P-domain-containing protein</fullName>
    </submittedName>
</protein>
<dbReference type="SUPFAM" id="SSF49785">
    <property type="entry name" value="Galactose-binding domain-like"/>
    <property type="match status" value="1"/>
</dbReference>
<evidence type="ECO:0000256" key="2">
    <source>
        <dbReference type="ARBA" id="ARBA00022801"/>
    </source>
</evidence>
<dbReference type="PROSITE" id="PS51829">
    <property type="entry name" value="P_HOMO_B"/>
    <property type="match status" value="1"/>
</dbReference>
<keyword evidence="5" id="KW-1185">Reference proteome</keyword>
<dbReference type="Gene3D" id="2.60.120.260">
    <property type="entry name" value="Galactose-binding domain-like"/>
    <property type="match status" value="1"/>
</dbReference>
<keyword evidence="2" id="KW-0378">Hydrolase</keyword>
<keyword evidence="1" id="KW-0645">Protease</keyword>
<evidence type="ECO:0000313" key="4">
    <source>
        <dbReference type="EMBL" id="MFC6020958.1"/>
    </source>
</evidence>
<reference evidence="5" key="1">
    <citation type="journal article" date="2019" name="Int. J. Syst. Evol. Microbiol.">
        <title>The Global Catalogue of Microorganisms (GCM) 10K type strain sequencing project: providing services to taxonomists for standard genome sequencing and annotation.</title>
        <authorList>
            <consortium name="The Broad Institute Genomics Platform"/>
            <consortium name="The Broad Institute Genome Sequencing Center for Infectious Disease"/>
            <person name="Wu L."/>
            <person name="Ma J."/>
        </authorList>
    </citation>
    <scope>NUCLEOTIDE SEQUENCE [LARGE SCALE GENOMIC DNA]</scope>
    <source>
        <strain evidence="5">ZS-35-S2</strain>
    </source>
</reference>
<dbReference type="Proteomes" id="UP001596203">
    <property type="component" value="Unassembled WGS sequence"/>
</dbReference>
<evidence type="ECO:0000259" key="3">
    <source>
        <dbReference type="PROSITE" id="PS51829"/>
    </source>
</evidence>